<dbReference type="AlphaFoldDB" id="A0A7S1MHE6"/>
<feature type="domain" description="EF-hand" evidence="4">
    <location>
        <begin position="146"/>
        <end position="181"/>
    </location>
</feature>
<reference evidence="5" key="1">
    <citation type="submission" date="2021-01" db="EMBL/GenBank/DDBJ databases">
        <authorList>
            <person name="Corre E."/>
            <person name="Pelletier E."/>
            <person name="Niang G."/>
            <person name="Scheremetjew M."/>
            <person name="Finn R."/>
            <person name="Kale V."/>
            <person name="Holt S."/>
            <person name="Cochrane G."/>
            <person name="Meng A."/>
            <person name="Brown T."/>
            <person name="Cohen L."/>
        </authorList>
    </citation>
    <scope>NUCLEOTIDE SEQUENCE</scope>
    <source>
        <strain evidence="5">OF101</strain>
    </source>
</reference>
<dbReference type="InterPro" id="IPR050145">
    <property type="entry name" value="Centrin_CML-like"/>
</dbReference>
<dbReference type="GO" id="GO:0005509">
    <property type="term" value="F:calcium ion binding"/>
    <property type="evidence" value="ECO:0007669"/>
    <property type="project" value="InterPro"/>
</dbReference>
<dbReference type="InterPro" id="IPR002048">
    <property type="entry name" value="EF_hand_dom"/>
</dbReference>
<keyword evidence="2" id="KW-0106">Calcium</keyword>
<dbReference type="InterPro" id="IPR011992">
    <property type="entry name" value="EF-hand-dom_pair"/>
</dbReference>
<feature type="compositionally biased region" description="Polar residues" evidence="3">
    <location>
        <begin position="104"/>
        <end position="113"/>
    </location>
</feature>
<feature type="domain" description="EF-hand" evidence="4">
    <location>
        <begin position="187"/>
        <end position="222"/>
    </location>
</feature>
<evidence type="ECO:0000259" key="4">
    <source>
        <dbReference type="PROSITE" id="PS50222"/>
    </source>
</evidence>
<evidence type="ECO:0000313" key="5">
    <source>
        <dbReference type="EMBL" id="CAD9129755.1"/>
    </source>
</evidence>
<dbReference type="SUPFAM" id="SSF47473">
    <property type="entry name" value="EF-hand"/>
    <property type="match status" value="1"/>
</dbReference>
<dbReference type="PROSITE" id="PS50222">
    <property type="entry name" value="EF_HAND_2"/>
    <property type="match status" value="2"/>
</dbReference>
<dbReference type="CDD" id="cd00051">
    <property type="entry name" value="EFh"/>
    <property type="match status" value="1"/>
</dbReference>
<feature type="region of interest" description="Disordered" evidence="3">
    <location>
        <begin position="277"/>
        <end position="315"/>
    </location>
</feature>
<dbReference type="PROSITE" id="PS00018">
    <property type="entry name" value="EF_HAND_1"/>
    <property type="match status" value="2"/>
</dbReference>
<gene>
    <name evidence="5" type="ORF">ACAT0790_LOCUS21554</name>
</gene>
<protein>
    <recommendedName>
        <fullName evidence="4">EF-hand domain-containing protein</fullName>
    </recommendedName>
</protein>
<feature type="compositionally biased region" description="Low complexity" evidence="3">
    <location>
        <begin position="380"/>
        <end position="392"/>
    </location>
</feature>
<dbReference type="InterPro" id="IPR018247">
    <property type="entry name" value="EF_Hand_1_Ca_BS"/>
</dbReference>
<name>A0A7S1MHE6_ALECA</name>
<feature type="region of interest" description="Disordered" evidence="3">
    <location>
        <begin position="103"/>
        <end position="146"/>
    </location>
</feature>
<organism evidence="5">
    <name type="scientific">Alexandrium catenella</name>
    <name type="common">Red tide dinoflagellate</name>
    <name type="synonym">Gonyaulax catenella</name>
    <dbReference type="NCBI Taxonomy" id="2925"/>
    <lineage>
        <taxon>Eukaryota</taxon>
        <taxon>Sar</taxon>
        <taxon>Alveolata</taxon>
        <taxon>Dinophyceae</taxon>
        <taxon>Gonyaulacales</taxon>
        <taxon>Pyrocystaceae</taxon>
        <taxon>Alexandrium</taxon>
    </lineage>
</organism>
<proteinExistence type="predicted"/>
<feature type="compositionally biased region" description="Low complexity" evidence="3">
    <location>
        <begin position="277"/>
        <end position="294"/>
    </location>
</feature>
<dbReference type="FunFam" id="1.10.238.10:FF:000003">
    <property type="entry name" value="Calmodulin A"/>
    <property type="match status" value="1"/>
</dbReference>
<accession>A0A7S1MHE6</accession>
<dbReference type="Gene3D" id="1.10.238.10">
    <property type="entry name" value="EF-hand"/>
    <property type="match status" value="1"/>
</dbReference>
<dbReference type="Pfam" id="PF13499">
    <property type="entry name" value="EF-hand_7"/>
    <property type="match status" value="1"/>
</dbReference>
<keyword evidence="1" id="KW-0677">Repeat</keyword>
<evidence type="ECO:0000256" key="3">
    <source>
        <dbReference type="SAM" id="MobiDB-lite"/>
    </source>
</evidence>
<evidence type="ECO:0000256" key="2">
    <source>
        <dbReference type="ARBA" id="ARBA00022837"/>
    </source>
</evidence>
<sequence>MAQVSLGLLPPRLVFFRPPFHCAMCKWYCTSVGPSTNLKCNHCGVHYCGACLHGDAGKMTSLVKCAGCGKKPGTKPNADRGGWADVSSAPCHVQGGHRYDGEGTHNTFANSLRESPPASRSDPLAVDGLGIEGDSSHSRPVGDGVDKRGKIADSFKRFDKNGDGVISKVELKEVLVAISQKSGRSGMTDDHIDKLIEVIDVNGDGYIDYEEFADWVTHPGDGADILQRMRVSAKPLRGPERFFYDKSSYTGSHCVGGGPSIQGCGKVNDLSEITRPASRGHTAAGAARARPTTPQWRPERSTTPVDGPAHHGVHDALQPAKPAHRMVGPERFFYDKSSYTGVHTHGGPSNIGGGLEDQCNDLSEITRPASRGAGGGLRVGRSSRPTTPGRSSYGSRAPSAPSTPARVEEGGHRSTPAKMTGPERFFYDKSSYTGCHKNGGPSSVAKGAGTSCDQSWKREA</sequence>
<dbReference type="EMBL" id="HBGE01035500">
    <property type="protein sequence ID" value="CAD9129755.1"/>
    <property type="molecule type" value="Transcribed_RNA"/>
</dbReference>
<feature type="region of interest" description="Disordered" evidence="3">
    <location>
        <begin position="366"/>
        <end position="460"/>
    </location>
</feature>
<dbReference type="PANTHER" id="PTHR23050">
    <property type="entry name" value="CALCIUM BINDING PROTEIN"/>
    <property type="match status" value="1"/>
</dbReference>
<evidence type="ECO:0000256" key="1">
    <source>
        <dbReference type="ARBA" id="ARBA00022737"/>
    </source>
</evidence>
<dbReference type="SMART" id="SM00054">
    <property type="entry name" value="EFh"/>
    <property type="match status" value="2"/>
</dbReference>